<evidence type="ECO:0000313" key="1">
    <source>
        <dbReference type="EMBL" id="TFK60485.1"/>
    </source>
</evidence>
<dbReference type="Proteomes" id="UP000308600">
    <property type="component" value="Unassembled WGS sequence"/>
</dbReference>
<reference evidence="1 2" key="1">
    <citation type="journal article" date="2019" name="Nat. Ecol. Evol.">
        <title>Megaphylogeny resolves global patterns of mushroom evolution.</title>
        <authorList>
            <person name="Varga T."/>
            <person name="Krizsan K."/>
            <person name="Foldi C."/>
            <person name="Dima B."/>
            <person name="Sanchez-Garcia M."/>
            <person name="Sanchez-Ramirez S."/>
            <person name="Szollosi G.J."/>
            <person name="Szarkandi J.G."/>
            <person name="Papp V."/>
            <person name="Albert L."/>
            <person name="Andreopoulos W."/>
            <person name="Angelini C."/>
            <person name="Antonin V."/>
            <person name="Barry K.W."/>
            <person name="Bougher N.L."/>
            <person name="Buchanan P."/>
            <person name="Buyck B."/>
            <person name="Bense V."/>
            <person name="Catcheside P."/>
            <person name="Chovatia M."/>
            <person name="Cooper J."/>
            <person name="Damon W."/>
            <person name="Desjardin D."/>
            <person name="Finy P."/>
            <person name="Geml J."/>
            <person name="Haridas S."/>
            <person name="Hughes K."/>
            <person name="Justo A."/>
            <person name="Karasinski D."/>
            <person name="Kautmanova I."/>
            <person name="Kiss B."/>
            <person name="Kocsube S."/>
            <person name="Kotiranta H."/>
            <person name="LaButti K.M."/>
            <person name="Lechner B.E."/>
            <person name="Liimatainen K."/>
            <person name="Lipzen A."/>
            <person name="Lukacs Z."/>
            <person name="Mihaltcheva S."/>
            <person name="Morgado L.N."/>
            <person name="Niskanen T."/>
            <person name="Noordeloos M.E."/>
            <person name="Ohm R.A."/>
            <person name="Ortiz-Santana B."/>
            <person name="Ovrebo C."/>
            <person name="Racz N."/>
            <person name="Riley R."/>
            <person name="Savchenko A."/>
            <person name="Shiryaev A."/>
            <person name="Soop K."/>
            <person name="Spirin V."/>
            <person name="Szebenyi C."/>
            <person name="Tomsovsky M."/>
            <person name="Tulloss R.E."/>
            <person name="Uehling J."/>
            <person name="Grigoriev I.V."/>
            <person name="Vagvolgyi C."/>
            <person name="Papp T."/>
            <person name="Martin F.M."/>
            <person name="Miettinen O."/>
            <person name="Hibbett D.S."/>
            <person name="Nagy L.G."/>
        </authorList>
    </citation>
    <scope>NUCLEOTIDE SEQUENCE [LARGE SCALE GENOMIC DNA]</scope>
    <source>
        <strain evidence="1 2">NL-1719</strain>
    </source>
</reference>
<sequence>IHDWLAEWGGLDSWPQHLDSGYEVAVVSGTVNAWMQSVVIHADRGRLLEKMLGQMETALPQEMWQIRELWRQQTQLIALVVKALTLIEVRANVIRKGLFNLIQ</sequence>
<evidence type="ECO:0000313" key="2">
    <source>
        <dbReference type="Proteomes" id="UP000308600"/>
    </source>
</evidence>
<protein>
    <submittedName>
        <fullName evidence="1">Uncharacterized protein</fullName>
    </submittedName>
</protein>
<organism evidence="1 2">
    <name type="scientific">Pluteus cervinus</name>
    <dbReference type="NCBI Taxonomy" id="181527"/>
    <lineage>
        <taxon>Eukaryota</taxon>
        <taxon>Fungi</taxon>
        <taxon>Dikarya</taxon>
        <taxon>Basidiomycota</taxon>
        <taxon>Agaricomycotina</taxon>
        <taxon>Agaricomycetes</taxon>
        <taxon>Agaricomycetidae</taxon>
        <taxon>Agaricales</taxon>
        <taxon>Pluteineae</taxon>
        <taxon>Pluteaceae</taxon>
        <taxon>Pluteus</taxon>
    </lineage>
</organism>
<accession>A0ACD3A4Z6</accession>
<name>A0ACD3A4Z6_9AGAR</name>
<feature type="non-terminal residue" evidence="1">
    <location>
        <position position="1"/>
    </location>
</feature>
<dbReference type="EMBL" id="ML208769">
    <property type="protein sequence ID" value="TFK60485.1"/>
    <property type="molecule type" value="Genomic_DNA"/>
</dbReference>
<proteinExistence type="predicted"/>
<keyword evidence="2" id="KW-1185">Reference proteome</keyword>
<gene>
    <name evidence="1" type="ORF">BDN72DRAFT_779345</name>
</gene>